<dbReference type="AlphaFoldDB" id="A0A068S9H6"/>
<dbReference type="VEuPathDB" id="FungiDB:LCOR_08810.1"/>
<evidence type="ECO:0000313" key="7">
    <source>
        <dbReference type="Proteomes" id="UP000027586"/>
    </source>
</evidence>
<dbReference type="GO" id="GO:0042030">
    <property type="term" value="F:ATPase inhibitor activity"/>
    <property type="evidence" value="ECO:0007669"/>
    <property type="project" value="InterPro"/>
</dbReference>
<comment type="caution">
    <text evidence="6">The sequence shown here is derived from an EMBL/GenBank/DDBJ whole genome shotgun (WGS) entry which is preliminary data.</text>
</comment>
<reference evidence="6" key="1">
    <citation type="submission" date="2013-08" db="EMBL/GenBank/DDBJ databases">
        <title>Gene expansion shapes genome architecture in the human pathogen Lichtheimia corymbifera: an evolutionary genomics analysis in the ancient terrestrial Mucorales (Mucoromycotina).</title>
        <authorList>
            <person name="Schwartze V.U."/>
            <person name="Winter S."/>
            <person name="Shelest E."/>
            <person name="Marcet-Houben M."/>
            <person name="Horn F."/>
            <person name="Wehner S."/>
            <person name="Hoffmann K."/>
            <person name="Riege K."/>
            <person name="Sammeth M."/>
            <person name="Nowrousian M."/>
            <person name="Valiante V."/>
            <person name="Linde J."/>
            <person name="Jacobsen I.D."/>
            <person name="Marz M."/>
            <person name="Brakhage A.A."/>
            <person name="Gabaldon T."/>
            <person name="Bocker S."/>
            <person name="Voigt K."/>
        </authorList>
    </citation>
    <scope>NUCLEOTIDE SEQUENCE [LARGE SCALE GENOMIC DNA]</scope>
    <source>
        <strain evidence="6">FSU 9682</strain>
    </source>
</reference>
<dbReference type="Pfam" id="PF04568">
    <property type="entry name" value="IATP"/>
    <property type="match status" value="1"/>
</dbReference>
<comment type="subcellular location">
    <subcellularLocation>
        <location evidence="1">Mitochondrion</location>
    </subcellularLocation>
</comment>
<evidence type="ECO:0000256" key="1">
    <source>
        <dbReference type="ARBA" id="ARBA00004173"/>
    </source>
</evidence>
<feature type="coiled-coil region" evidence="5">
    <location>
        <begin position="56"/>
        <end position="83"/>
    </location>
</feature>
<gene>
    <name evidence="6" type="ORF">LCOR_08810.1</name>
</gene>
<dbReference type="GO" id="GO:0005739">
    <property type="term" value="C:mitochondrion"/>
    <property type="evidence" value="ECO:0007669"/>
    <property type="project" value="UniProtKB-SubCell"/>
</dbReference>
<comment type="similarity">
    <text evidence="2 4">Belongs to the ATPase inhibitor family.</text>
</comment>
<evidence type="ECO:0000256" key="2">
    <source>
        <dbReference type="ARBA" id="ARBA00010901"/>
    </source>
</evidence>
<proteinExistence type="inferred from homology"/>
<evidence type="ECO:0000256" key="4">
    <source>
        <dbReference type="RuleBase" id="RU368087"/>
    </source>
</evidence>
<keyword evidence="7" id="KW-1185">Reference proteome</keyword>
<comment type="function">
    <text evidence="4">Inhibits the enzyme activity of ATPase.</text>
</comment>
<dbReference type="InterPro" id="IPR007648">
    <property type="entry name" value="ATPase_inhibitor_mt"/>
</dbReference>
<name>A0A068S9H6_9FUNG</name>
<keyword evidence="5" id="KW-0175">Coiled coil</keyword>
<dbReference type="OrthoDB" id="5532350at2759"/>
<evidence type="ECO:0000256" key="3">
    <source>
        <dbReference type="ARBA" id="ARBA00023128"/>
    </source>
</evidence>
<keyword evidence="3" id="KW-0496">Mitochondrion</keyword>
<sequence>MYRLSRSFKQCGKPLKMQRAFMQEGTEGATTRTKDWGDKERAAENVWAKQADSEKLKALRSLLEQQKKTTDAIKQELDKITEKNAK</sequence>
<dbReference type="Proteomes" id="UP000027586">
    <property type="component" value="Unassembled WGS sequence"/>
</dbReference>
<accession>A0A068S9H6</accession>
<evidence type="ECO:0000256" key="5">
    <source>
        <dbReference type="SAM" id="Coils"/>
    </source>
</evidence>
<protein>
    <recommendedName>
        <fullName evidence="4">ATPase inhibitor, mitochondrial</fullName>
    </recommendedName>
</protein>
<organism evidence="6 7">
    <name type="scientific">Lichtheimia corymbifera JMRC:FSU:9682</name>
    <dbReference type="NCBI Taxonomy" id="1263082"/>
    <lineage>
        <taxon>Eukaryota</taxon>
        <taxon>Fungi</taxon>
        <taxon>Fungi incertae sedis</taxon>
        <taxon>Mucoromycota</taxon>
        <taxon>Mucoromycotina</taxon>
        <taxon>Mucoromycetes</taxon>
        <taxon>Mucorales</taxon>
        <taxon>Lichtheimiaceae</taxon>
        <taxon>Lichtheimia</taxon>
    </lineage>
</organism>
<dbReference type="EMBL" id="CBTN010000050">
    <property type="protein sequence ID" value="CDH57926.1"/>
    <property type="molecule type" value="Genomic_DNA"/>
</dbReference>
<evidence type="ECO:0000313" key="6">
    <source>
        <dbReference type="EMBL" id="CDH57926.1"/>
    </source>
</evidence>